<keyword evidence="4" id="KW-0812">Transmembrane</keyword>
<dbReference type="Gene3D" id="3.90.550.10">
    <property type="entry name" value="Spore Coat Polysaccharide Biosynthesis Protein SpsA, Chain A"/>
    <property type="match status" value="1"/>
</dbReference>
<evidence type="ECO:0000259" key="5">
    <source>
        <dbReference type="Pfam" id="PF00535"/>
    </source>
</evidence>
<reference evidence="6 7" key="1">
    <citation type="submission" date="2017-10" db="EMBL/GenBank/DDBJ databases">
        <title>Novel microbial diversity and functional potential in the marine mammal oral microbiome.</title>
        <authorList>
            <person name="Dudek N.K."/>
            <person name="Sun C.L."/>
            <person name="Burstein D."/>
            <person name="Kantor R.S."/>
            <person name="Aliaga Goltsman D.S."/>
            <person name="Bik E.M."/>
            <person name="Thomas B.C."/>
            <person name="Banfield J.F."/>
            <person name="Relman D.A."/>
        </authorList>
    </citation>
    <scope>NUCLEOTIDE SEQUENCE [LARGE SCALE GENOMIC DNA]</scope>
    <source>
        <strain evidence="6">DOLJORAL78_47_16</strain>
    </source>
</reference>
<dbReference type="Pfam" id="PF00535">
    <property type="entry name" value="Glycos_transf_2"/>
    <property type="match status" value="1"/>
</dbReference>
<name>A0A2G6KHY4_9BACT</name>
<feature type="transmembrane region" description="Helical" evidence="4">
    <location>
        <begin position="287"/>
        <end position="310"/>
    </location>
</feature>
<dbReference type="Proteomes" id="UP000230821">
    <property type="component" value="Unassembled WGS sequence"/>
</dbReference>
<keyword evidence="3 6" id="KW-0808">Transferase</keyword>
<gene>
    <name evidence="6" type="ORF">CSA56_04710</name>
</gene>
<feature type="transmembrane region" description="Helical" evidence="4">
    <location>
        <begin position="231"/>
        <end position="249"/>
    </location>
</feature>
<comment type="similarity">
    <text evidence="1">Belongs to the glycosyltransferase 2 family.</text>
</comment>
<dbReference type="AlphaFoldDB" id="A0A2G6KHY4"/>
<evidence type="ECO:0000313" key="7">
    <source>
        <dbReference type="Proteomes" id="UP000230821"/>
    </source>
</evidence>
<comment type="caution">
    <text evidence="6">The sequence shown here is derived from an EMBL/GenBank/DDBJ whole genome shotgun (WGS) entry which is preliminary data.</text>
</comment>
<dbReference type="InterPro" id="IPR029044">
    <property type="entry name" value="Nucleotide-diphossugar_trans"/>
</dbReference>
<proteinExistence type="inferred from homology"/>
<dbReference type="PANTHER" id="PTHR43179:SF12">
    <property type="entry name" value="GALACTOFURANOSYLTRANSFERASE GLFT2"/>
    <property type="match status" value="1"/>
</dbReference>
<evidence type="ECO:0000256" key="3">
    <source>
        <dbReference type="ARBA" id="ARBA00022679"/>
    </source>
</evidence>
<organism evidence="6 7">
    <name type="scientific">candidate division KSB3 bacterium</name>
    <dbReference type="NCBI Taxonomy" id="2044937"/>
    <lineage>
        <taxon>Bacteria</taxon>
        <taxon>candidate division KSB3</taxon>
    </lineage>
</organism>
<dbReference type="GO" id="GO:0016757">
    <property type="term" value="F:glycosyltransferase activity"/>
    <property type="evidence" value="ECO:0007669"/>
    <property type="project" value="UniProtKB-KW"/>
</dbReference>
<evidence type="ECO:0000256" key="2">
    <source>
        <dbReference type="ARBA" id="ARBA00022676"/>
    </source>
</evidence>
<feature type="domain" description="Glycosyltransferase 2-like" evidence="5">
    <location>
        <begin position="33"/>
        <end position="106"/>
    </location>
</feature>
<dbReference type="EMBL" id="PDSK01000048">
    <property type="protein sequence ID" value="PIE35288.1"/>
    <property type="molecule type" value="Genomic_DNA"/>
</dbReference>
<dbReference type="SUPFAM" id="SSF53448">
    <property type="entry name" value="Nucleotide-diphospho-sugar transferases"/>
    <property type="match status" value="1"/>
</dbReference>
<dbReference type="PANTHER" id="PTHR43179">
    <property type="entry name" value="RHAMNOSYLTRANSFERASE WBBL"/>
    <property type="match status" value="1"/>
</dbReference>
<keyword evidence="4" id="KW-0472">Membrane</keyword>
<evidence type="ECO:0000256" key="4">
    <source>
        <dbReference type="SAM" id="Phobius"/>
    </source>
</evidence>
<keyword evidence="4" id="KW-1133">Transmembrane helix</keyword>
<feature type="transmembrane region" description="Helical" evidence="4">
    <location>
        <begin position="255"/>
        <end position="275"/>
    </location>
</feature>
<evidence type="ECO:0000313" key="6">
    <source>
        <dbReference type="EMBL" id="PIE35288.1"/>
    </source>
</evidence>
<dbReference type="InterPro" id="IPR001173">
    <property type="entry name" value="Glyco_trans_2-like"/>
</dbReference>
<protein>
    <submittedName>
        <fullName evidence="6">Glycosyl transferase family 2</fullName>
    </submittedName>
</protein>
<sequence>MMSLPTISIIIPRKADELADAAVQAVLYSEYPQERIEIIEVTGENPSKQRNKGAATAQGEILYFLDNDSVVTPALFSRVVKHYEPPGTGETHGSIVGVGGPNLTPKIDNFWQKVSGYALASFFAHFKMAARYKPVGGVRVTGEQELILCNFSIRRDVFLQEGGLNETLYPNEENEFLNRLITKGHQFLYDPEAVIERSRRKDMRSFIRQLSNYGRGRAEQILVEGFSIQTLMFFLPSALLGYLLLLLLLNTGGKWLWWSFVPLIFYLIPAFFSAIQSAREARNPFLLLILPFWYLIMHLSYGAGLLWGFANAVSTFTGKEKQRSNEVQVIVRKTLGEMDENGLFPNVDGVFMRASLSKASRS</sequence>
<accession>A0A2G6KHY4</accession>
<evidence type="ECO:0000256" key="1">
    <source>
        <dbReference type="ARBA" id="ARBA00006739"/>
    </source>
</evidence>
<keyword evidence="2" id="KW-0328">Glycosyltransferase</keyword>